<keyword evidence="3 9" id="KW-1133">Transmembrane helix</keyword>
<evidence type="ECO:0000256" key="7">
    <source>
        <dbReference type="ARBA" id="ARBA00023224"/>
    </source>
</evidence>
<gene>
    <name evidence="11" type="ORF">scyTo_0022225</name>
</gene>
<dbReference type="GO" id="GO:0009897">
    <property type="term" value="C:external side of plasma membrane"/>
    <property type="evidence" value="ECO:0007669"/>
    <property type="project" value="TreeGrafter"/>
</dbReference>
<dbReference type="AlphaFoldDB" id="A0A401Q8I9"/>
<evidence type="ECO:0000256" key="8">
    <source>
        <dbReference type="SAM" id="MobiDB-lite"/>
    </source>
</evidence>
<feature type="transmembrane region" description="Helical" evidence="9">
    <location>
        <begin position="75"/>
        <end position="96"/>
    </location>
</feature>
<evidence type="ECO:0000313" key="11">
    <source>
        <dbReference type="EMBL" id="GCB81709.1"/>
    </source>
</evidence>
<evidence type="ECO:0000256" key="9">
    <source>
        <dbReference type="SAM" id="Phobius"/>
    </source>
</evidence>
<dbReference type="PANTHER" id="PTHR10489:SF932">
    <property type="entry name" value="G-PROTEIN COUPLED RECEPTORS FAMILY 1 PROFILE DOMAIN-CONTAINING PROTEIN"/>
    <property type="match status" value="1"/>
</dbReference>
<keyword evidence="4" id="KW-0297">G-protein coupled receptor</keyword>
<dbReference type="Pfam" id="PF00001">
    <property type="entry name" value="7tm_1"/>
    <property type="match status" value="1"/>
</dbReference>
<feature type="compositionally biased region" description="Acidic residues" evidence="8">
    <location>
        <begin position="1"/>
        <end position="11"/>
    </location>
</feature>
<organism evidence="11 12">
    <name type="scientific">Scyliorhinus torazame</name>
    <name type="common">Cloudy catshark</name>
    <name type="synonym">Catulus torazame</name>
    <dbReference type="NCBI Taxonomy" id="75743"/>
    <lineage>
        <taxon>Eukaryota</taxon>
        <taxon>Metazoa</taxon>
        <taxon>Chordata</taxon>
        <taxon>Craniata</taxon>
        <taxon>Vertebrata</taxon>
        <taxon>Chondrichthyes</taxon>
        <taxon>Elasmobranchii</taxon>
        <taxon>Galeomorphii</taxon>
        <taxon>Galeoidea</taxon>
        <taxon>Carcharhiniformes</taxon>
        <taxon>Scyliorhinidae</taxon>
        <taxon>Scyliorhinus</taxon>
    </lineage>
</organism>
<keyword evidence="6" id="KW-0675">Receptor</keyword>
<keyword evidence="5 9" id="KW-0472">Membrane</keyword>
<evidence type="ECO:0000256" key="3">
    <source>
        <dbReference type="ARBA" id="ARBA00022989"/>
    </source>
</evidence>
<dbReference type="Gene3D" id="1.20.1070.10">
    <property type="entry name" value="Rhodopsin 7-helix transmembrane proteins"/>
    <property type="match status" value="1"/>
</dbReference>
<dbReference type="EMBL" id="BFAA01021675">
    <property type="protein sequence ID" value="GCB81709.1"/>
    <property type="molecule type" value="Genomic_DNA"/>
</dbReference>
<dbReference type="GO" id="GO:0019722">
    <property type="term" value="P:calcium-mediated signaling"/>
    <property type="evidence" value="ECO:0007669"/>
    <property type="project" value="TreeGrafter"/>
</dbReference>
<feature type="domain" description="G-protein coupled receptors family 1 profile" evidence="10">
    <location>
        <begin position="56"/>
        <end position="313"/>
    </location>
</feature>
<keyword evidence="12" id="KW-1185">Reference proteome</keyword>
<comment type="subcellular location">
    <subcellularLocation>
        <location evidence="1">Membrane</location>
        <topology evidence="1">Multi-pass membrane protein</topology>
    </subcellularLocation>
</comment>
<dbReference type="InterPro" id="IPR017452">
    <property type="entry name" value="GPCR_Rhodpsn_7TM"/>
</dbReference>
<dbReference type="GO" id="GO:0006955">
    <property type="term" value="P:immune response"/>
    <property type="evidence" value="ECO:0007669"/>
    <property type="project" value="TreeGrafter"/>
</dbReference>
<proteinExistence type="predicted"/>
<feature type="transmembrane region" description="Helical" evidence="9">
    <location>
        <begin position="293"/>
        <end position="315"/>
    </location>
</feature>
<evidence type="ECO:0000256" key="1">
    <source>
        <dbReference type="ARBA" id="ARBA00004141"/>
    </source>
</evidence>
<feature type="transmembrane region" description="Helical" evidence="9">
    <location>
        <begin position="157"/>
        <end position="179"/>
    </location>
</feature>
<sequence>MSDWDLQDDANDSFSETNSTSSLDPGGFGDFGAFYAVLRIVISLAYSAVCAMGLFGNILVLYLNRGLCGQNKSTINFFVFNLALADFHFVLVLPFWAAEVALDHTWPFGNAACKLVTFLTMLNMYASVFFLTAMSVSRYCTVVQTVRPGRAPFGPCVVKWVSLVIWLVAVTASLAPTIYASTVNIHGKELCILRFPKGHNFPALQHLQKITLAFIIPIVIISICYLSLVNFLRGHKLSSGNAKRQSKVNKSIIMLVTSFFLCWLPNHIITSWGVLVKLELVFWNRAYYITQTYIHPLTICLAHTNSCLNPVIYCLMRREFREALNTLFWRVSMGYTWMCLTPARQGERCNDSQAAMALNPVKGLPDSGAPGERCSTVPATSSTLVQPHANVYLTI</sequence>
<evidence type="ECO:0000256" key="2">
    <source>
        <dbReference type="ARBA" id="ARBA00022692"/>
    </source>
</evidence>
<keyword evidence="2 9" id="KW-0812">Transmembrane</keyword>
<reference evidence="11 12" key="1">
    <citation type="journal article" date="2018" name="Nat. Ecol. Evol.">
        <title>Shark genomes provide insights into elasmobranch evolution and the origin of vertebrates.</title>
        <authorList>
            <person name="Hara Y"/>
            <person name="Yamaguchi K"/>
            <person name="Onimaru K"/>
            <person name="Kadota M"/>
            <person name="Koyanagi M"/>
            <person name="Keeley SD"/>
            <person name="Tatsumi K"/>
            <person name="Tanaka K"/>
            <person name="Motone F"/>
            <person name="Kageyama Y"/>
            <person name="Nozu R"/>
            <person name="Adachi N"/>
            <person name="Nishimura O"/>
            <person name="Nakagawa R"/>
            <person name="Tanegashima C"/>
            <person name="Kiyatake I"/>
            <person name="Matsumoto R"/>
            <person name="Murakumo K"/>
            <person name="Nishida K"/>
            <person name="Terakita A"/>
            <person name="Kuratani S"/>
            <person name="Sato K"/>
            <person name="Hyodo S Kuraku.S."/>
        </authorList>
    </citation>
    <scope>NUCLEOTIDE SEQUENCE [LARGE SCALE GENOMIC DNA]</scope>
</reference>
<dbReference type="OrthoDB" id="9936726at2759"/>
<feature type="transmembrane region" description="Helical" evidence="9">
    <location>
        <begin position="210"/>
        <end position="232"/>
    </location>
</feature>
<dbReference type="OMA" id="CNISELQ"/>
<keyword evidence="7" id="KW-0807">Transducer</keyword>
<dbReference type="PROSITE" id="PS50262">
    <property type="entry name" value="G_PROTEIN_RECEP_F1_2"/>
    <property type="match status" value="1"/>
</dbReference>
<dbReference type="PANTHER" id="PTHR10489">
    <property type="entry name" value="CELL ADHESION MOLECULE"/>
    <property type="match status" value="1"/>
</dbReference>
<feature type="compositionally biased region" description="Polar residues" evidence="8">
    <location>
        <begin position="12"/>
        <end position="21"/>
    </location>
</feature>
<evidence type="ECO:0000256" key="6">
    <source>
        <dbReference type="ARBA" id="ARBA00023170"/>
    </source>
</evidence>
<protein>
    <recommendedName>
        <fullName evidence="10">G-protein coupled receptors family 1 profile domain-containing protein</fullName>
    </recommendedName>
</protein>
<evidence type="ECO:0000256" key="4">
    <source>
        <dbReference type="ARBA" id="ARBA00023040"/>
    </source>
</evidence>
<evidence type="ECO:0000259" key="10">
    <source>
        <dbReference type="PROSITE" id="PS50262"/>
    </source>
</evidence>
<dbReference type="Proteomes" id="UP000288216">
    <property type="component" value="Unassembled WGS sequence"/>
</dbReference>
<feature type="region of interest" description="Disordered" evidence="8">
    <location>
        <begin position="1"/>
        <end position="21"/>
    </location>
</feature>
<dbReference type="GO" id="GO:0060326">
    <property type="term" value="P:cell chemotaxis"/>
    <property type="evidence" value="ECO:0007669"/>
    <property type="project" value="TreeGrafter"/>
</dbReference>
<dbReference type="InterPro" id="IPR050119">
    <property type="entry name" value="CCR1-9-like"/>
</dbReference>
<feature type="transmembrane region" description="Helical" evidence="9">
    <location>
        <begin position="33"/>
        <end position="63"/>
    </location>
</feature>
<evidence type="ECO:0000313" key="12">
    <source>
        <dbReference type="Proteomes" id="UP000288216"/>
    </source>
</evidence>
<dbReference type="InterPro" id="IPR000276">
    <property type="entry name" value="GPCR_Rhodpsn"/>
</dbReference>
<dbReference type="GO" id="GO:0019957">
    <property type="term" value="F:C-C chemokine binding"/>
    <property type="evidence" value="ECO:0007669"/>
    <property type="project" value="TreeGrafter"/>
</dbReference>
<accession>A0A401Q8I9</accession>
<evidence type="ECO:0000256" key="5">
    <source>
        <dbReference type="ARBA" id="ARBA00023136"/>
    </source>
</evidence>
<dbReference type="STRING" id="75743.A0A401Q8I9"/>
<dbReference type="PRINTS" id="PR00237">
    <property type="entry name" value="GPCRRHODOPSN"/>
</dbReference>
<dbReference type="GO" id="GO:0007204">
    <property type="term" value="P:positive regulation of cytosolic calcium ion concentration"/>
    <property type="evidence" value="ECO:0007669"/>
    <property type="project" value="TreeGrafter"/>
</dbReference>
<feature type="transmembrane region" description="Helical" evidence="9">
    <location>
        <begin position="116"/>
        <end position="136"/>
    </location>
</feature>
<feature type="transmembrane region" description="Helical" evidence="9">
    <location>
        <begin position="252"/>
        <end position="273"/>
    </location>
</feature>
<comment type="caution">
    <text evidence="11">The sequence shown here is derived from an EMBL/GenBank/DDBJ whole genome shotgun (WGS) entry which is preliminary data.</text>
</comment>
<dbReference type="SUPFAM" id="SSF81321">
    <property type="entry name" value="Family A G protein-coupled receptor-like"/>
    <property type="match status" value="1"/>
</dbReference>
<name>A0A401Q8I9_SCYTO</name>
<dbReference type="GO" id="GO:0016493">
    <property type="term" value="F:C-C chemokine receptor activity"/>
    <property type="evidence" value="ECO:0007669"/>
    <property type="project" value="TreeGrafter"/>
</dbReference>